<organism evidence="1 2">
    <name type="scientific">Cetraspora pellucida</name>
    <dbReference type="NCBI Taxonomy" id="1433469"/>
    <lineage>
        <taxon>Eukaryota</taxon>
        <taxon>Fungi</taxon>
        <taxon>Fungi incertae sedis</taxon>
        <taxon>Mucoromycota</taxon>
        <taxon>Glomeromycotina</taxon>
        <taxon>Glomeromycetes</taxon>
        <taxon>Diversisporales</taxon>
        <taxon>Gigasporaceae</taxon>
        <taxon>Cetraspora</taxon>
    </lineage>
</organism>
<sequence length="262" mass="29766">MDNVINVAFFGLTGGGKSTIANMLYDGNLSGEDYFKIADSAKGVTESITIASNEKFGIYDTVGFGEGKSGTVEHSKAIKLIRKFFSVPAVEFNYLCYVKGKGRFTDDDRKRFNEFKVVFNDGEKNIIIIITRCKQEWVDDNRITIKEYFGDYPVIAVDFPPDKKDDNIAKQQKKRERRAESLNRLQDTFAILGYKGIRLEVLSPPEHIENKIQKFIRFVPVVNGFYKITSSGVYYLKGKPKIAGQRLIEGTWCFLETAFILV</sequence>
<proteinExistence type="predicted"/>
<dbReference type="Proteomes" id="UP000789366">
    <property type="component" value="Unassembled WGS sequence"/>
</dbReference>
<keyword evidence="2" id="KW-1185">Reference proteome</keyword>
<name>A0ACA9N3I5_9GLOM</name>
<gene>
    <name evidence="1" type="ORF">SPELUC_LOCUS8103</name>
</gene>
<comment type="caution">
    <text evidence="1">The sequence shown here is derived from an EMBL/GenBank/DDBJ whole genome shotgun (WGS) entry which is preliminary data.</text>
</comment>
<accession>A0ACA9N3I5</accession>
<evidence type="ECO:0000313" key="1">
    <source>
        <dbReference type="EMBL" id="CAG8627516.1"/>
    </source>
</evidence>
<protein>
    <submittedName>
        <fullName evidence="1">2435_t:CDS:1</fullName>
    </submittedName>
</protein>
<evidence type="ECO:0000313" key="2">
    <source>
        <dbReference type="Proteomes" id="UP000789366"/>
    </source>
</evidence>
<reference evidence="1" key="1">
    <citation type="submission" date="2021-06" db="EMBL/GenBank/DDBJ databases">
        <authorList>
            <person name="Kallberg Y."/>
            <person name="Tangrot J."/>
            <person name="Rosling A."/>
        </authorList>
    </citation>
    <scope>NUCLEOTIDE SEQUENCE</scope>
    <source>
        <strain evidence="1">28 12/20/2015</strain>
    </source>
</reference>
<dbReference type="EMBL" id="CAJVPW010011630">
    <property type="protein sequence ID" value="CAG8627516.1"/>
    <property type="molecule type" value="Genomic_DNA"/>
</dbReference>